<dbReference type="GO" id="GO:0032993">
    <property type="term" value="C:protein-DNA complex"/>
    <property type="evidence" value="ECO:0007669"/>
    <property type="project" value="TreeGrafter"/>
</dbReference>
<dbReference type="AlphaFoldDB" id="A0A7X5P7B3"/>
<evidence type="ECO:0000256" key="3">
    <source>
        <dbReference type="ARBA" id="ARBA00023012"/>
    </source>
</evidence>
<dbReference type="GO" id="GO:0000976">
    <property type="term" value="F:transcription cis-regulatory region binding"/>
    <property type="evidence" value="ECO:0007669"/>
    <property type="project" value="TreeGrafter"/>
</dbReference>
<dbReference type="GO" id="GO:0006355">
    <property type="term" value="P:regulation of DNA-templated transcription"/>
    <property type="evidence" value="ECO:0007669"/>
    <property type="project" value="InterPro"/>
</dbReference>
<dbReference type="GO" id="GO:0000156">
    <property type="term" value="F:phosphorelay response regulator activity"/>
    <property type="evidence" value="ECO:0007669"/>
    <property type="project" value="TreeGrafter"/>
</dbReference>
<keyword evidence="3" id="KW-0902">Two-component regulatory system</keyword>
<evidence type="ECO:0000256" key="5">
    <source>
        <dbReference type="ARBA" id="ARBA00023125"/>
    </source>
</evidence>
<dbReference type="RefSeq" id="WP_003490864.1">
    <property type="nucleotide sequence ID" value="NZ_CP082943.1"/>
</dbReference>
<dbReference type="InterPro" id="IPR001867">
    <property type="entry name" value="OmpR/PhoB-type_DNA-bd"/>
</dbReference>
<dbReference type="InterPro" id="IPR039420">
    <property type="entry name" value="WalR-like"/>
</dbReference>
<protein>
    <recommendedName>
        <fullName evidence="1">Stage 0 sporulation protein A homolog</fullName>
    </recommendedName>
</protein>
<gene>
    <name evidence="12" type="ORF">FDF70_04125</name>
</gene>
<dbReference type="Gene3D" id="3.40.50.2300">
    <property type="match status" value="1"/>
</dbReference>
<dbReference type="Pfam" id="PF00486">
    <property type="entry name" value="Trans_reg_C"/>
    <property type="match status" value="1"/>
</dbReference>
<dbReference type="InterPro" id="IPR011006">
    <property type="entry name" value="CheY-like_superfamily"/>
</dbReference>
<evidence type="ECO:0000259" key="10">
    <source>
        <dbReference type="PROSITE" id="PS50110"/>
    </source>
</evidence>
<dbReference type="SMART" id="SM00448">
    <property type="entry name" value="REC"/>
    <property type="match status" value="1"/>
</dbReference>
<dbReference type="InterPro" id="IPR016032">
    <property type="entry name" value="Sig_transdc_resp-reg_C-effctor"/>
</dbReference>
<dbReference type="InterPro" id="IPR001789">
    <property type="entry name" value="Sig_transdc_resp-reg_receiver"/>
</dbReference>
<dbReference type="PANTHER" id="PTHR48111">
    <property type="entry name" value="REGULATOR OF RPOS"/>
    <property type="match status" value="1"/>
</dbReference>
<dbReference type="SUPFAM" id="SSF52172">
    <property type="entry name" value="CheY-like"/>
    <property type="match status" value="1"/>
</dbReference>
<feature type="domain" description="OmpR/PhoB-type" evidence="11">
    <location>
        <begin position="132"/>
        <end position="231"/>
    </location>
</feature>
<comment type="function">
    <text evidence="7">May play the central regulatory role in sporulation. It may be an element of the effector pathway responsible for the activation of sporulation genes in response to nutritional stress. Spo0A may act in concert with spo0H (a sigma factor) to control the expression of some genes that are critical to the sporulation process.</text>
</comment>
<evidence type="ECO:0000256" key="1">
    <source>
        <dbReference type="ARBA" id="ARBA00018672"/>
    </source>
</evidence>
<proteinExistence type="predicted"/>
<dbReference type="Gene3D" id="6.10.250.690">
    <property type="match status" value="1"/>
</dbReference>
<evidence type="ECO:0000256" key="4">
    <source>
        <dbReference type="ARBA" id="ARBA00023015"/>
    </source>
</evidence>
<dbReference type="Pfam" id="PF00072">
    <property type="entry name" value="Response_reg"/>
    <property type="match status" value="1"/>
</dbReference>
<keyword evidence="6" id="KW-0804">Transcription</keyword>
<dbReference type="InterPro" id="IPR036388">
    <property type="entry name" value="WH-like_DNA-bd_sf"/>
</dbReference>
<keyword evidence="4" id="KW-0805">Transcription regulation</keyword>
<name>A0A7X5P7B3_CLOSG</name>
<dbReference type="CDD" id="cd00383">
    <property type="entry name" value="trans_reg_C"/>
    <property type="match status" value="1"/>
</dbReference>
<dbReference type="Proteomes" id="UP000486601">
    <property type="component" value="Unassembled WGS sequence"/>
</dbReference>
<dbReference type="SMART" id="SM00862">
    <property type="entry name" value="Trans_reg_C"/>
    <property type="match status" value="1"/>
</dbReference>
<accession>A0A7X5P7B3</accession>
<evidence type="ECO:0000259" key="11">
    <source>
        <dbReference type="PROSITE" id="PS51755"/>
    </source>
</evidence>
<evidence type="ECO:0000256" key="2">
    <source>
        <dbReference type="ARBA" id="ARBA00022553"/>
    </source>
</evidence>
<evidence type="ECO:0000256" key="6">
    <source>
        <dbReference type="ARBA" id="ARBA00023163"/>
    </source>
</evidence>
<evidence type="ECO:0000313" key="12">
    <source>
        <dbReference type="EMBL" id="NFR60705.1"/>
    </source>
</evidence>
<comment type="caution">
    <text evidence="12">The sequence shown here is derived from an EMBL/GenBank/DDBJ whole genome shotgun (WGS) entry which is preliminary data.</text>
</comment>
<reference evidence="12 13" key="1">
    <citation type="submission" date="2019-04" db="EMBL/GenBank/DDBJ databases">
        <title>Genome sequencing of Clostridium botulinum Groups I-IV and Clostridium butyricum.</title>
        <authorList>
            <person name="Brunt J."/>
            <person name="Van Vliet A.H.M."/>
            <person name="Stringer S.C."/>
            <person name="Carter A.T."/>
            <person name="Peck M.W."/>
        </authorList>
    </citation>
    <scope>NUCLEOTIDE SEQUENCE [LARGE SCALE GENOMIC DNA]</scope>
    <source>
        <strain evidence="12 13">IFR 18/108</strain>
    </source>
</reference>
<keyword evidence="2 8" id="KW-0597">Phosphoprotein</keyword>
<evidence type="ECO:0000256" key="7">
    <source>
        <dbReference type="ARBA" id="ARBA00024867"/>
    </source>
</evidence>
<dbReference type="FunFam" id="1.10.10.10:FF:000018">
    <property type="entry name" value="DNA-binding response regulator ResD"/>
    <property type="match status" value="1"/>
</dbReference>
<dbReference type="Gene3D" id="1.10.10.10">
    <property type="entry name" value="Winged helix-like DNA-binding domain superfamily/Winged helix DNA-binding domain"/>
    <property type="match status" value="1"/>
</dbReference>
<evidence type="ECO:0000256" key="8">
    <source>
        <dbReference type="PROSITE-ProRule" id="PRU00169"/>
    </source>
</evidence>
<keyword evidence="5 9" id="KW-0238">DNA-binding</keyword>
<evidence type="ECO:0000313" key="13">
    <source>
        <dbReference type="Proteomes" id="UP000486601"/>
    </source>
</evidence>
<feature type="DNA-binding region" description="OmpR/PhoB-type" evidence="9">
    <location>
        <begin position="132"/>
        <end position="231"/>
    </location>
</feature>
<sequence>MIKKILIIEDELAIADLMSYSLKKEGYIVKTVDNGSEGIEITENFKPNLIILDLMLPDISGFDVCRNITQSFNIPIIMITAKCDITDKVLGLELGADDYITKPFDMREVLVRIRSIFRRIDIIEKSVINKEVSYISVGKDIKIYKDERVVVKEKKEVEFTPKEFDLLIFLAENKGKVFSRAQLLDMVWGFEYLGDTRTVDIHIQRIRKKLEEDKGSSIIETVFGVGYKLNN</sequence>
<dbReference type="SUPFAM" id="SSF46894">
    <property type="entry name" value="C-terminal effector domain of the bipartite response regulators"/>
    <property type="match status" value="1"/>
</dbReference>
<dbReference type="PROSITE" id="PS51755">
    <property type="entry name" value="OMPR_PHOB"/>
    <property type="match status" value="1"/>
</dbReference>
<dbReference type="GO" id="GO:0005829">
    <property type="term" value="C:cytosol"/>
    <property type="evidence" value="ECO:0007669"/>
    <property type="project" value="TreeGrafter"/>
</dbReference>
<organism evidence="12 13">
    <name type="scientific">Clostridium sporogenes</name>
    <dbReference type="NCBI Taxonomy" id="1509"/>
    <lineage>
        <taxon>Bacteria</taxon>
        <taxon>Bacillati</taxon>
        <taxon>Bacillota</taxon>
        <taxon>Clostridia</taxon>
        <taxon>Eubacteriales</taxon>
        <taxon>Clostridiaceae</taxon>
        <taxon>Clostridium</taxon>
    </lineage>
</organism>
<dbReference type="EMBL" id="SXCS01000002">
    <property type="protein sequence ID" value="NFR60705.1"/>
    <property type="molecule type" value="Genomic_DNA"/>
</dbReference>
<feature type="modified residue" description="4-aspartylphosphate" evidence="8">
    <location>
        <position position="53"/>
    </location>
</feature>
<feature type="domain" description="Response regulatory" evidence="10">
    <location>
        <begin position="4"/>
        <end position="117"/>
    </location>
</feature>
<evidence type="ECO:0000256" key="9">
    <source>
        <dbReference type="PROSITE-ProRule" id="PRU01091"/>
    </source>
</evidence>
<dbReference type="FunFam" id="3.40.50.2300:FF:000001">
    <property type="entry name" value="DNA-binding response regulator PhoB"/>
    <property type="match status" value="1"/>
</dbReference>
<dbReference type="PANTHER" id="PTHR48111:SF40">
    <property type="entry name" value="PHOSPHATE REGULON TRANSCRIPTIONAL REGULATORY PROTEIN PHOB"/>
    <property type="match status" value="1"/>
</dbReference>
<dbReference type="PROSITE" id="PS50110">
    <property type="entry name" value="RESPONSE_REGULATORY"/>
    <property type="match status" value="1"/>
</dbReference>